<evidence type="ECO:0000256" key="3">
    <source>
        <dbReference type="ARBA" id="ARBA00022500"/>
    </source>
</evidence>
<keyword evidence="4 11" id="KW-0812">Transmembrane</keyword>
<evidence type="ECO:0000256" key="5">
    <source>
        <dbReference type="ARBA" id="ARBA00022989"/>
    </source>
</evidence>
<dbReference type="RefSeq" id="WP_128214371.1">
    <property type="nucleotide sequence ID" value="NZ_CP025746.1"/>
</dbReference>
<protein>
    <submittedName>
        <fullName evidence="14">Methyl-accepting chemotaxis protein</fullName>
    </submittedName>
</protein>
<dbReference type="EMBL" id="CP025746">
    <property type="protein sequence ID" value="QAA33644.1"/>
    <property type="molecule type" value="Genomic_DNA"/>
</dbReference>
<evidence type="ECO:0000259" key="12">
    <source>
        <dbReference type="PROSITE" id="PS50111"/>
    </source>
</evidence>
<keyword evidence="5 11" id="KW-1133">Transmembrane helix</keyword>
<dbReference type="KEGG" id="cmah:C1I91_19495"/>
<dbReference type="SMART" id="SM00283">
    <property type="entry name" value="MA"/>
    <property type="match status" value="1"/>
</dbReference>
<keyword evidence="15" id="KW-1185">Reference proteome</keyword>
<dbReference type="GO" id="GO:0005886">
    <property type="term" value="C:plasma membrane"/>
    <property type="evidence" value="ECO:0007669"/>
    <property type="project" value="UniProtKB-SubCell"/>
</dbReference>
<evidence type="ECO:0000256" key="4">
    <source>
        <dbReference type="ARBA" id="ARBA00022692"/>
    </source>
</evidence>
<feature type="domain" description="HAMP" evidence="13">
    <location>
        <begin position="304"/>
        <end position="359"/>
    </location>
</feature>
<evidence type="ECO:0000256" key="10">
    <source>
        <dbReference type="SAM" id="Coils"/>
    </source>
</evidence>
<evidence type="ECO:0000256" key="8">
    <source>
        <dbReference type="ARBA" id="ARBA00029447"/>
    </source>
</evidence>
<dbReference type="PROSITE" id="PS50885">
    <property type="entry name" value="HAMP"/>
    <property type="match status" value="1"/>
</dbReference>
<dbReference type="InterPro" id="IPR003660">
    <property type="entry name" value="HAMP_dom"/>
</dbReference>
<evidence type="ECO:0000313" key="15">
    <source>
        <dbReference type="Proteomes" id="UP000286268"/>
    </source>
</evidence>
<dbReference type="CDD" id="cd12914">
    <property type="entry name" value="PDC1_DGC_like"/>
    <property type="match status" value="1"/>
</dbReference>
<dbReference type="Gene3D" id="1.10.287.950">
    <property type="entry name" value="Methyl-accepting chemotaxis protein"/>
    <property type="match status" value="1"/>
</dbReference>
<dbReference type="OrthoDB" id="597657at2"/>
<keyword evidence="7 9" id="KW-0807">Transducer</keyword>
<evidence type="ECO:0000256" key="11">
    <source>
        <dbReference type="SAM" id="Phobius"/>
    </source>
</evidence>
<dbReference type="CDD" id="cd06225">
    <property type="entry name" value="HAMP"/>
    <property type="match status" value="1"/>
</dbReference>
<evidence type="ECO:0000256" key="1">
    <source>
        <dbReference type="ARBA" id="ARBA00004651"/>
    </source>
</evidence>
<dbReference type="Pfam" id="PF00015">
    <property type="entry name" value="MCPsignal"/>
    <property type="match status" value="1"/>
</dbReference>
<accession>A0A3R5VA44</accession>
<organism evidence="14 15">
    <name type="scientific">Clostridium manihotivorum</name>
    <dbReference type="NCBI Taxonomy" id="2320868"/>
    <lineage>
        <taxon>Bacteria</taxon>
        <taxon>Bacillati</taxon>
        <taxon>Bacillota</taxon>
        <taxon>Clostridia</taxon>
        <taxon>Eubacteriales</taxon>
        <taxon>Clostridiaceae</taxon>
        <taxon>Clostridium</taxon>
    </lineage>
</organism>
<feature type="transmembrane region" description="Helical" evidence="11">
    <location>
        <begin position="282"/>
        <end position="302"/>
    </location>
</feature>
<sequence length="664" mass="71545">MKSIKVKLMLFLGVLIGVICIGLGILAYFDSSRSLKSNIGKTLPSIAEQAANTIQGELDGKLGALEVLASRDDIKDLSIPYENKLPILLQEVKRSGSVRIGIADKDGNLKYSDGKSSNVKDRDYFKKAIAGTSNVSDPLVSKMDGSIVVNFAVPIKNKDEVVGVLVSSNNGNKLSDLTNQVKFGKTGTAFMIKKDGVTIAHTDKDMVLKMYNAIEEAKKDSKLAPLANIEKAMAEGNKDASEYIFQGQDKYIGYAPVKGTEWSLAVTVSTSEVLSELNTMKVMVVASSIVFLALGLGLAYIITNSITKGIKSTSNHLGLLAQGNLTEEVSPKYLKLEDEIGEMTKSMDKMQNSLREMINKIKDNSSNIDSQALNLSAVAEEIAGSSQNVAEAINEIAEGTGSQSSDLLSVIEVLEDFSNKLSEMVSEIQVVDSNSREISSMAEISSGDMNDLNKSVVKISDSFKLFNDKILQLGKAINEINEITNLINDISEQTNLLALNAAIEAARAGESGRGFAVVADEIRQLAEQSKDSSLNISKLITEISQDTDIIVNDSRVMDNELISQVDIINSAIDSFNKIIKAVNEVIPKIEAVKDSAEKIEEDKNVILGRVDGVSSVSLEVSASAEEIAASSEEMNASTEEVAAAAQMLSSMTNDMMEEVNKFKI</sequence>
<comment type="similarity">
    <text evidence="8">Belongs to the methyl-accepting chemotaxis (MCP) protein family.</text>
</comment>
<name>A0A3R5VA44_9CLOT</name>
<comment type="subcellular location">
    <subcellularLocation>
        <location evidence="1">Cell membrane</location>
        <topology evidence="1">Multi-pass membrane protein</topology>
    </subcellularLocation>
</comment>
<evidence type="ECO:0000259" key="13">
    <source>
        <dbReference type="PROSITE" id="PS50885"/>
    </source>
</evidence>
<dbReference type="InterPro" id="IPR004089">
    <property type="entry name" value="MCPsignal_dom"/>
</dbReference>
<keyword evidence="3" id="KW-0145">Chemotaxis</keyword>
<keyword evidence="2" id="KW-1003">Cell membrane</keyword>
<keyword evidence="6 11" id="KW-0472">Membrane</keyword>
<dbReference type="InterPro" id="IPR004090">
    <property type="entry name" value="Chemotax_Me-accpt_rcpt"/>
</dbReference>
<dbReference type="PANTHER" id="PTHR32089:SF112">
    <property type="entry name" value="LYSOZYME-LIKE PROTEIN-RELATED"/>
    <property type="match status" value="1"/>
</dbReference>
<evidence type="ECO:0000256" key="7">
    <source>
        <dbReference type="ARBA" id="ARBA00023224"/>
    </source>
</evidence>
<dbReference type="GO" id="GO:0006935">
    <property type="term" value="P:chemotaxis"/>
    <property type="evidence" value="ECO:0007669"/>
    <property type="project" value="UniProtKB-KW"/>
</dbReference>
<gene>
    <name evidence="14" type="ORF">C1I91_19495</name>
</gene>
<dbReference type="InterPro" id="IPR033479">
    <property type="entry name" value="dCache_1"/>
</dbReference>
<dbReference type="CDD" id="cd12912">
    <property type="entry name" value="PDC2_MCP_like"/>
    <property type="match status" value="1"/>
</dbReference>
<reference evidence="14 15" key="1">
    <citation type="submission" date="2018-01" db="EMBL/GenBank/DDBJ databases">
        <title>Genome Sequencing and Assembly of Anaerobacter polyendosporus strain CT4.</title>
        <authorList>
            <person name="Tachaapaikoon C."/>
            <person name="Sutheeworapong S."/>
            <person name="Jenjaroenpun P."/>
            <person name="Wongsurawat T."/>
            <person name="Nookeaw I."/>
            <person name="Cheawchanlertfa P."/>
            <person name="Kosugi A."/>
            <person name="Cheevadhanarak S."/>
            <person name="Ratanakhanokchai K."/>
        </authorList>
    </citation>
    <scope>NUCLEOTIDE SEQUENCE [LARGE SCALE GENOMIC DNA]</scope>
    <source>
        <strain evidence="14 15">CT4</strain>
    </source>
</reference>
<dbReference type="Proteomes" id="UP000286268">
    <property type="component" value="Chromosome"/>
</dbReference>
<evidence type="ECO:0000313" key="14">
    <source>
        <dbReference type="EMBL" id="QAA33644.1"/>
    </source>
</evidence>
<dbReference type="Gene3D" id="3.30.450.20">
    <property type="entry name" value="PAS domain"/>
    <property type="match status" value="1"/>
</dbReference>
<dbReference type="GO" id="GO:0004888">
    <property type="term" value="F:transmembrane signaling receptor activity"/>
    <property type="evidence" value="ECO:0007669"/>
    <property type="project" value="InterPro"/>
</dbReference>
<dbReference type="Pfam" id="PF02743">
    <property type="entry name" value="dCache_1"/>
    <property type="match status" value="1"/>
</dbReference>
<dbReference type="AlphaFoldDB" id="A0A3R5VA44"/>
<evidence type="ECO:0000256" key="9">
    <source>
        <dbReference type="PROSITE-ProRule" id="PRU00284"/>
    </source>
</evidence>
<feature type="coiled-coil region" evidence="10">
    <location>
        <begin position="333"/>
        <end position="367"/>
    </location>
</feature>
<feature type="transmembrane region" description="Helical" evidence="11">
    <location>
        <begin position="6"/>
        <end position="29"/>
    </location>
</feature>
<dbReference type="PANTHER" id="PTHR32089">
    <property type="entry name" value="METHYL-ACCEPTING CHEMOTAXIS PROTEIN MCPB"/>
    <property type="match status" value="1"/>
</dbReference>
<evidence type="ECO:0000256" key="2">
    <source>
        <dbReference type="ARBA" id="ARBA00022475"/>
    </source>
</evidence>
<dbReference type="PRINTS" id="PR00260">
    <property type="entry name" value="CHEMTRNSDUCR"/>
</dbReference>
<dbReference type="SMART" id="SM00304">
    <property type="entry name" value="HAMP"/>
    <property type="match status" value="1"/>
</dbReference>
<proteinExistence type="inferred from homology"/>
<dbReference type="GO" id="GO:0007165">
    <property type="term" value="P:signal transduction"/>
    <property type="evidence" value="ECO:0007669"/>
    <property type="project" value="UniProtKB-KW"/>
</dbReference>
<dbReference type="PROSITE" id="PS50111">
    <property type="entry name" value="CHEMOTAXIS_TRANSDUC_2"/>
    <property type="match status" value="1"/>
</dbReference>
<dbReference type="SUPFAM" id="SSF58104">
    <property type="entry name" value="Methyl-accepting chemotaxis protein (MCP) signaling domain"/>
    <property type="match status" value="1"/>
</dbReference>
<feature type="domain" description="Methyl-accepting transducer" evidence="12">
    <location>
        <begin position="378"/>
        <end position="642"/>
    </location>
</feature>
<keyword evidence="10" id="KW-0175">Coiled coil</keyword>
<evidence type="ECO:0000256" key="6">
    <source>
        <dbReference type="ARBA" id="ARBA00023136"/>
    </source>
</evidence>